<comment type="caution">
    <text evidence="3">The sequence shown here is derived from an EMBL/GenBank/DDBJ whole genome shotgun (WGS) entry which is preliminary data.</text>
</comment>
<evidence type="ECO:0000256" key="2">
    <source>
        <dbReference type="SAM" id="Phobius"/>
    </source>
</evidence>
<feature type="coiled-coil region" evidence="1">
    <location>
        <begin position="50"/>
        <end position="77"/>
    </location>
</feature>
<dbReference type="InterPro" id="IPR007470">
    <property type="entry name" value="HemX"/>
</dbReference>
<keyword evidence="2" id="KW-1133">Transmembrane helix</keyword>
<sequence>MSGLAQTFSVNDPTSSVPIRRTRSGGWWLLAVLLLAGAGWWGWQAWQSRQASAQAQVADAEQRVGLLEESLDALRRDQRSQAQRLQQADATNRVLRDELLGIGQRAALLEDNLSRLADPDRHGAQALRLDEVELLLTSAAQRLDLASDLDGARRSYALAAGVLDGIDDPAYLSLRQTLAQERAALDAVGADPRHAAAGKLEAFAATLQALPQRRRAVESADLSWWQRAFGRIVEIRPTQGNVIVEPVDRGAGLAAMQLELTLARAALERRDAAAWRTALARVDAWLTRLWPDSTELRARRDKLRSLQAQPLTLDLPVLGSSLQQLRALRGAR</sequence>
<dbReference type="Proteomes" id="UP000315167">
    <property type="component" value="Unassembled WGS sequence"/>
</dbReference>
<dbReference type="Pfam" id="PF04375">
    <property type="entry name" value="HemX"/>
    <property type="match status" value="1"/>
</dbReference>
<protein>
    <submittedName>
        <fullName evidence="3">Uroporphyrin-3 C-methyltransferase</fullName>
    </submittedName>
</protein>
<name>A0A562LDQ0_9GAMM</name>
<keyword evidence="2" id="KW-0812">Transmembrane</keyword>
<dbReference type="GO" id="GO:0008168">
    <property type="term" value="F:methyltransferase activity"/>
    <property type="evidence" value="ECO:0007669"/>
    <property type="project" value="UniProtKB-KW"/>
</dbReference>
<dbReference type="GO" id="GO:0032259">
    <property type="term" value="P:methylation"/>
    <property type="evidence" value="ECO:0007669"/>
    <property type="project" value="UniProtKB-KW"/>
</dbReference>
<evidence type="ECO:0000313" key="4">
    <source>
        <dbReference type="Proteomes" id="UP000315167"/>
    </source>
</evidence>
<dbReference type="AlphaFoldDB" id="A0A562LDQ0"/>
<evidence type="ECO:0000256" key="1">
    <source>
        <dbReference type="SAM" id="Coils"/>
    </source>
</evidence>
<dbReference type="PANTHER" id="PTHR38043:SF1">
    <property type="entry name" value="PROTEIN HEMX"/>
    <property type="match status" value="1"/>
</dbReference>
<reference evidence="3 4" key="1">
    <citation type="journal article" date="2015" name="Stand. Genomic Sci.">
        <title>Genomic Encyclopedia of Bacterial and Archaeal Type Strains, Phase III: the genomes of soil and plant-associated and newly described type strains.</title>
        <authorList>
            <person name="Whitman W.B."/>
            <person name="Woyke T."/>
            <person name="Klenk H.P."/>
            <person name="Zhou Y."/>
            <person name="Lilburn T.G."/>
            <person name="Beck B.J."/>
            <person name="De Vos P."/>
            <person name="Vandamme P."/>
            <person name="Eisen J.A."/>
            <person name="Garrity G."/>
            <person name="Hugenholtz P."/>
            <person name="Kyrpides N.C."/>
        </authorList>
    </citation>
    <scope>NUCLEOTIDE SEQUENCE [LARGE SCALE GENOMIC DNA]</scope>
    <source>
        <strain evidence="3 4">CGMCC 1.10821</strain>
    </source>
</reference>
<keyword evidence="1" id="KW-0175">Coiled coil</keyword>
<keyword evidence="2" id="KW-0472">Membrane</keyword>
<gene>
    <name evidence="3" type="ORF">IP90_00029</name>
</gene>
<feature type="transmembrane region" description="Helical" evidence="2">
    <location>
        <begin position="25"/>
        <end position="43"/>
    </location>
</feature>
<proteinExistence type="predicted"/>
<keyword evidence="3" id="KW-0808">Transferase</keyword>
<organism evidence="3 4">
    <name type="scientific">Luteimonas cucumeris</name>
    <dbReference type="NCBI Taxonomy" id="985012"/>
    <lineage>
        <taxon>Bacteria</taxon>
        <taxon>Pseudomonadati</taxon>
        <taxon>Pseudomonadota</taxon>
        <taxon>Gammaproteobacteria</taxon>
        <taxon>Lysobacterales</taxon>
        <taxon>Lysobacteraceae</taxon>
        <taxon>Luteimonas</taxon>
    </lineage>
</organism>
<dbReference type="OrthoDB" id="6028255at2"/>
<evidence type="ECO:0000313" key="3">
    <source>
        <dbReference type="EMBL" id="TWI05773.1"/>
    </source>
</evidence>
<keyword evidence="3" id="KW-0489">Methyltransferase</keyword>
<keyword evidence="4" id="KW-1185">Reference proteome</keyword>
<dbReference type="EMBL" id="VLKN01000001">
    <property type="protein sequence ID" value="TWI05773.1"/>
    <property type="molecule type" value="Genomic_DNA"/>
</dbReference>
<accession>A0A562LDQ0</accession>
<dbReference type="PANTHER" id="PTHR38043">
    <property type="entry name" value="PROTEIN HEMX"/>
    <property type="match status" value="1"/>
</dbReference>